<feature type="region of interest" description="Disordered" evidence="1">
    <location>
        <begin position="19"/>
        <end position="40"/>
    </location>
</feature>
<evidence type="ECO:0000313" key="3">
    <source>
        <dbReference type="Proteomes" id="UP001530293"/>
    </source>
</evidence>
<protein>
    <submittedName>
        <fullName evidence="2">Uncharacterized protein</fullName>
    </submittedName>
</protein>
<comment type="caution">
    <text evidence="2">The sequence shown here is derived from an EMBL/GenBank/DDBJ whole genome shotgun (WGS) entry which is preliminary data.</text>
</comment>
<evidence type="ECO:0000313" key="2">
    <source>
        <dbReference type="EMBL" id="KAL3756057.1"/>
    </source>
</evidence>
<sequence>MSMVDEFFTHQVKQPLARFGAMGDSDRTESVDAEKKAEEHDVPDETTYYLYLHGDLT</sequence>
<gene>
    <name evidence="2" type="ORF">ACHAWU_002636</name>
</gene>
<evidence type="ECO:0000256" key="1">
    <source>
        <dbReference type="SAM" id="MobiDB-lite"/>
    </source>
</evidence>
<dbReference type="AlphaFoldDB" id="A0ABD3LXB9"/>
<proteinExistence type="predicted"/>
<dbReference type="Proteomes" id="UP001530293">
    <property type="component" value="Unassembled WGS sequence"/>
</dbReference>
<name>A0ABD3LXB9_9STRA</name>
<dbReference type="EMBL" id="JALLBG020000315">
    <property type="protein sequence ID" value="KAL3756057.1"/>
    <property type="molecule type" value="Genomic_DNA"/>
</dbReference>
<accession>A0ABD3LXB9</accession>
<organism evidence="2 3">
    <name type="scientific">Discostella pseudostelligera</name>
    <dbReference type="NCBI Taxonomy" id="259834"/>
    <lineage>
        <taxon>Eukaryota</taxon>
        <taxon>Sar</taxon>
        <taxon>Stramenopiles</taxon>
        <taxon>Ochrophyta</taxon>
        <taxon>Bacillariophyta</taxon>
        <taxon>Coscinodiscophyceae</taxon>
        <taxon>Thalassiosirophycidae</taxon>
        <taxon>Stephanodiscales</taxon>
        <taxon>Stephanodiscaceae</taxon>
        <taxon>Discostella</taxon>
    </lineage>
</organism>
<reference evidence="2 3" key="1">
    <citation type="submission" date="2024-10" db="EMBL/GenBank/DDBJ databases">
        <title>Updated reference genomes for cyclostephanoid diatoms.</title>
        <authorList>
            <person name="Roberts W.R."/>
            <person name="Alverson A.J."/>
        </authorList>
    </citation>
    <scope>NUCLEOTIDE SEQUENCE [LARGE SCALE GENOMIC DNA]</scope>
    <source>
        <strain evidence="2 3">AJA232-27</strain>
    </source>
</reference>
<keyword evidence="3" id="KW-1185">Reference proteome</keyword>
<feature type="compositionally biased region" description="Basic and acidic residues" evidence="1">
    <location>
        <begin position="24"/>
        <end position="40"/>
    </location>
</feature>